<feature type="non-terminal residue" evidence="2">
    <location>
        <position position="1"/>
    </location>
</feature>
<accession>A0A6A4GN60</accession>
<gene>
    <name evidence="2" type="ORF">BT96DRAFT_838006</name>
</gene>
<dbReference type="PANTHER" id="PTHR46791:SF5">
    <property type="entry name" value="CLR5 DOMAIN-CONTAINING PROTEIN-RELATED"/>
    <property type="match status" value="1"/>
</dbReference>
<feature type="domain" description="Integrase core" evidence="1">
    <location>
        <begin position="2"/>
        <end position="89"/>
    </location>
</feature>
<dbReference type="PANTHER" id="PTHR46791">
    <property type="entry name" value="EXPRESSED PROTEIN"/>
    <property type="match status" value="1"/>
</dbReference>
<name>A0A6A4GN60_9AGAR</name>
<evidence type="ECO:0000259" key="1">
    <source>
        <dbReference type="Pfam" id="PF24764"/>
    </source>
</evidence>
<proteinExistence type="predicted"/>
<dbReference type="InterPro" id="IPR058913">
    <property type="entry name" value="Integrase_dom_put"/>
</dbReference>
<evidence type="ECO:0000313" key="3">
    <source>
        <dbReference type="Proteomes" id="UP000799118"/>
    </source>
</evidence>
<keyword evidence="3" id="KW-1185">Reference proteome</keyword>
<dbReference type="OrthoDB" id="3013454at2759"/>
<dbReference type="Proteomes" id="UP000799118">
    <property type="component" value="Unassembled WGS sequence"/>
</dbReference>
<reference evidence="2" key="1">
    <citation type="journal article" date="2019" name="Environ. Microbiol.">
        <title>Fungal ecological strategies reflected in gene transcription - a case study of two litter decomposers.</title>
        <authorList>
            <person name="Barbi F."/>
            <person name="Kohler A."/>
            <person name="Barry K."/>
            <person name="Baskaran P."/>
            <person name="Daum C."/>
            <person name="Fauchery L."/>
            <person name="Ihrmark K."/>
            <person name="Kuo A."/>
            <person name="LaButti K."/>
            <person name="Lipzen A."/>
            <person name="Morin E."/>
            <person name="Grigoriev I.V."/>
            <person name="Henrissat B."/>
            <person name="Lindahl B."/>
            <person name="Martin F."/>
        </authorList>
    </citation>
    <scope>NUCLEOTIDE SEQUENCE</scope>
    <source>
        <strain evidence="2">JB14</strain>
    </source>
</reference>
<sequence>SSTRNTHIERLWLKVSTQFARAWCTFFSRLEELHGLDQTNPHHMWLLHFLFLDLINYDCKEFQKYWNAHPISHENRSPQDIFFLGQLEHGIYEDCKGVHPNLEELDEEYEPWHGIGGIALEADNEEWHGIAGDGEEVHQPDQLEAGPDEDFPDYAALVNSIGKEDNREFNQELIKVPKHADPFEDEALCDIFQRSLACLQATGDIPLGYGAHPTEWDDDTGYPSFGIIQTGLSGRKELRIALPDSIWRPRSIQWVQALYLMDQLIDRQIN</sequence>
<dbReference type="EMBL" id="ML769816">
    <property type="protein sequence ID" value="KAE9387199.1"/>
    <property type="molecule type" value="Genomic_DNA"/>
</dbReference>
<organism evidence="2 3">
    <name type="scientific">Gymnopus androsaceus JB14</name>
    <dbReference type="NCBI Taxonomy" id="1447944"/>
    <lineage>
        <taxon>Eukaryota</taxon>
        <taxon>Fungi</taxon>
        <taxon>Dikarya</taxon>
        <taxon>Basidiomycota</taxon>
        <taxon>Agaricomycotina</taxon>
        <taxon>Agaricomycetes</taxon>
        <taxon>Agaricomycetidae</taxon>
        <taxon>Agaricales</taxon>
        <taxon>Marasmiineae</taxon>
        <taxon>Omphalotaceae</taxon>
        <taxon>Gymnopus</taxon>
    </lineage>
</organism>
<dbReference type="Pfam" id="PF24764">
    <property type="entry name" value="rva_4"/>
    <property type="match status" value="1"/>
</dbReference>
<evidence type="ECO:0000313" key="2">
    <source>
        <dbReference type="EMBL" id="KAE9387199.1"/>
    </source>
</evidence>
<protein>
    <recommendedName>
        <fullName evidence="1">Integrase core domain-containing protein</fullName>
    </recommendedName>
</protein>
<dbReference type="AlphaFoldDB" id="A0A6A4GN60"/>